<keyword evidence="10" id="KW-1185">Reference proteome</keyword>
<organism evidence="10 11">
    <name type="scientific">Romanomermis culicivorax</name>
    <name type="common">Nematode worm</name>
    <dbReference type="NCBI Taxonomy" id="13658"/>
    <lineage>
        <taxon>Eukaryota</taxon>
        <taxon>Metazoa</taxon>
        <taxon>Ecdysozoa</taxon>
        <taxon>Nematoda</taxon>
        <taxon>Enoplea</taxon>
        <taxon>Dorylaimia</taxon>
        <taxon>Mermithida</taxon>
        <taxon>Mermithoidea</taxon>
        <taxon>Mermithidae</taxon>
        <taxon>Romanomermis</taxon>
    </lineage>
</organism>
<protein>
    <recommendedName>
        <fullName evidence="2">protein-serine/threonine phosphatase</fullName>
        <ecNumber evidence="2">3.1.3.16</ecNumber>
    </recommendedName>
</protein>
<keyword evidence="5" id="KW-0904">Protein phosphatase</keyword>
<dbReference type="PANTHER" id="PTHR11668">
    <property type="entry name" value="SERINE/THREONINE PROTEIN PHOSPHATASE"/>
    <property type="match status" value="1"/>
</dbReference>
<evidence type="ECO:0000313" key="11">
    <source>
        <dbReference type="WBParaSite" id="nRc.2.0.1.t34569-RA"/>
    </source>
</evidence>
<dbReference type="GO" id="GO:0005737">
    <property type="term" value="C:cytoplasm"/>
    <property type="evidence" value="ECO:0007669"/>
    <property type="project" value="TreeGrafter"/>
</dbReference>
<dbReference type="InterPro" id="IPR050341">
    <property type="entry name" value="PP1_catalytic_subunit"/>
</dbReference>
<accession>A0A915K879</accession>
<reference evidence="11" key="1">
    <citation type="submission" date="2022-11" db="UniProtKB">
        <authorList>
            <consortium name="WormBaseParasite"/>
        </authorList>
    </citation>
    <scope>IDENTIFICATION</scope>
</reference>
<name>A0A915K879_ROMCU</name>
<comment type="cofactor">
    <cofactor evidence="1">
        <name>Mn(2+)</name>
        <dbReference type="ChEBI" id="CHEBI:29035"/>
    </cofactor>
</comment>
<evidence type="ECO:0000256" key="2">
    <source>
        <dbReference type="ARBA" id="ARBA00013081"/>
    </source>
</evidence>
<dbReference type="GO" id="GO:0046872">
    <property type="term" value="F:metal ion binding"/>
    <property type="evidence" value="ECO:0007669"/>
    <property type="project" value="UniProtKB-KW"/>
</dbReference>
<dbReference type="WBParaSite" id="nRc.2.0.1.t34569-RA">
    <property type="protein sequence ID" value="nRc.2.0.1.t34569-RA"/>
    <property type="gene ID" value="nRc.2.0.1.g34569"/>
</dbReference>
<evidence type="ECO:0000256" key="3">
    <source>
        <dbReference type="ARBA" id="ARBA00022723"/>
    </source>
</evidence>
<dbReference type="Gene3D" id="3.60.21.10">
    <property type="match status" value="1"/>
</dbReference>
<keyword evidence="4" id="KW-0378">Hydrolase</keyword>
<evidence type="ECO:0000313" key="10">
    <source>
        <dbReference type="Proteomes" id="UP000887565"/>
    </source>
</evidence>
<feature type="domain" description="Serine/threonine specific protein phosphatases" evidence="9">
    <location>
        <begin position="1"/>
        <end position="221"/>
    </location>
</feature>
<dbReference type="GO" id="GO:0004722">
    <property type="term" value="F:protein serine/threonine phosphatase activity"/>
    <property type="evidence" value="ECO:0007669"/>
    <property type="project" value="UniProtKB-EC"/>
</dbReference>
<dbReference type="SMART" id="SM00156">
    <property type="entry name" value="PP2Ac"/>
    <property type="match status" value="1"/>
</dbReference>
<evidence type="ECO:0000256" key="7">
    <source>
        <dbReference type="ARBA" id="ARBA00047761"/>
    </source>
</evidence>
<dbReference type="PRINTS" id="PR00114">
    <property type="entry name" value="STPHPHTASE"/>
</dbReference>
<dbReference type="GO" id="GO:0005634">
    <property type="term" value="C:nucleus"/>
    <property type="evidence" value="ECO:0007669"/>
    <property type="project" value="TreeGrafter"/>
</dbReference>
<dbReference type="InterPro" id="IPR006186">
    <property type="entry name" value="Ser/Thr-sp_prot-phosphatase"/>
</dbReference>
<dbReference type="EC" id="3.1.3.16" evidence="2"/>
<evidence type="ECO:0000256" key="8">
    <source>
        <dbReference type="ARBA" id="ARBA00048336"/>
    </source>
</evidence>
<sequence length="306" mass="33978">MYKGTPALIEIEAPVTIGGDTHGDYVDRGPFSCDIQTTSTYCAECEVRFTNLLWYHFQTAFDSLPVAGLVSNRIFCMHGGLSPDLHCFSQLRRMLLPFEVPDTGGLVCDLLWSDPCAGIKATLMNLIFRVRCEHQRRQCDFPSDSYKFGDDVVSNFCAKHTVDLIARAHQVVCDGVEFFADQKLITIFSAPAYCGQFDNTAGLLAVNANLACKVLVSHELLISPTILELVLEIKLSQEPSDQHFLRPDVLETKGHPVLLAFVDIGHLRVMVVFDGTVRHVLCVSRRPINFIPVPSPSSLYASTNKL</sequence>
<dbReference type="InterPro" id="IPR004843">
    <property type="entry name" value="Calcineurin-like_PHP"/>
</dbReference>
<dbReference type="InterPro" id="IPR029052">
    <property type="entry name" value="Metallo-depent_PP-like"/>
</dbReference>
<comment type="catalytic activity">
    <reaction evidence="7">
        <text>O-phospho-L-seryl-[protein] + H2O = L-seryl-[protein] + phosphate</text>
        <dbReference type="Rhea" id="RHEA:20629"/>
        <dbReference type="Rhea" id="RHEA-COMP:9863"/>
        <dbReference type="Rhea" id="RHEA-COMP:11604"/>
        <dbReference type="ChEBI" id="CHEBI:15377"/>
        <dbReference type="ChEBI" id="CHEBI:29999"/>
        <dbReference type="ChEBI" id="CHEBI:43474"/>
        <dbReference type="ChEBI" id="CHEBI:83421"/>
        <dbReference type="EC" id="3.1.3.16"/>
    </reaction>
</comment>
<evidence type="ECO:0000259" key="9">
    <source>
        <dbReference type="SMART" id="SM00156"/>
    </source>
</evidence>
<dbReference type="Proteomes" id="UP000887565">
    <property type="component" value="Unplaced"/>
</dbReference>
<evidence type="ECO:0000256" key="1">
    <source>
        <dbReference type="ARBA" id="ARBA00001936"/>
    </source>
</evidence>
<evidence type="ECO:0000256" key="6">
    <source>
        <dbReference type="ARBA" id="ARBA00023211"/>
    </source>
</evidence>
<dbReference type="Pfam" id="PF00149">
    <property type="entry name" value="Metallophos"/>
    <property type="match status" value="1"/>
</dbReference>
<evidence type="ECO:0000256" key="5">
    <source>
        <dbReference type="ARBA" id="ARBA00022912"/>
    </source>
</evidence>
<keyword evidence="3" id="KW-0479">Metal-binding</keyword>
<dbReference type="SUPFAM" id="SSF56300">
    <property type="entry name" value="Metallo-dependent phosphatases"/>
    <property type="match status" value="1"/>
</dbReference>
<keyword evidence="6" id="KW-0464">Manganese</keyword>
<dbReference type="AlphaFoldDB" id="A0A915K879"/>
<dbReference type="PANTHER" id="PTHR11668:SF300">
    <property type="entry name" value="SERINE_THREONINE-PROTEIN PHOSPHATASE"/>
    <property type="match status" value="1"/>
</dbReference>
<proteinExistence type="predicted"/>
<comment type="catalytic activity">
    <reaction evidence="8">
        <text>O-phospho-L-threonyl-[protein] + H2O = L-threonyl-[protein] + phosphate</text>
        <dbReference type="Rhea" id="RHEA:47004"/>
        <dbReference type="Rhea" id="RHEA-COMP:11060"/>
        <dbReference type="Rhea" id="RHEA-COMP:11605"/>
        <dbReference type="ChEBI" id="CHEBI:15377"/>
        <dbReference type="ChEBI" id="CHEBI:30013"/>
        <dbReference type="ChEBI" id="CHEBI:43474"/>
        <dbReference type="ChEBI" id="CHEBI:61977"/>
        <dbReference type="EC" id="3.1.3.16"/>
    </reaction>
</comment>
<evidence type="ECO:0000256" key="4">
    <source>
        <dbReference type="ARBA" id="ARBA00022801"/>
    </source>
</evidence>